<dbReference type="Proteomes" id="UP000231152">
    <property type="component" value="Unassembled WGS sequence"/>
</dbReference>
<accession>A0A2M8LDI5</accession>
<dbReference type="Gene3D" id="3.90.25.10">
    <property type="entry name" value="UDP-galactose 4-epimerase, domain 1"/>
    <property type="match status" value="1"/>
</dbReference>
<dbReference type="EMBL" id="PFET01000014">
    <property type="protein sequence ID" value="PJE75502.1"/>
    <property type="molecule type" value="Genomic_DNA"/>
</dbReference>
<gene>
    <name evidence="2" type="ORF">COV04_04330</name>
</gene>
<dbReference type="Gene3D" id="3.40.50.720">
    <property type="entry name" value="NAD(P)-binding Rossmann-like Domain"/>
    <property type="match status" value="1"/>
</dbReference>
<proteinExistence type="predicted"/>
<feature type="domain" description="NAD-dependent epimerase/dehydratase" evidence="1">
    <location>
        <begin position="3"/>
        <end position="243"/>
    </location>
</feature>
<reference evidence="2 3" key="1">
    <citation type="submission" date="2017-09" db="EMBL/GenBank/DDBJ databases">
        <title>Depth-based differentiation of microbial function through sediment-hosted aquifers and enrichment of novel symbionts in the deep terrestrial subsurface.</title>
        <authorList>
            <person name="Probst A.J."/>
            <person name="Ladd B."/>
            <person name="Jarett J.K."/>
            <person name="Geller-Mcgrath D.E."/>
            <person name="Sieber C.M."/>
            <person name="Emerson J.B."/>
            <person name="Anantharaman K."/>
            <person name="Thomas B.C."/>
            <person name="Malmstrom R."/>
            <person name="Stieglmeier M."/>
            <person name="Klingl A."/>
            <person name="Woyke T."/>
            <person name="Ryan C.M."/>
            <person name="Banfield J.F."/>
        </authorList>
    </citation>
    <scope>NUCLEOTIDE SEQUENCE [LARGE SCALE GENOMIC DNA]</scope>
    <source>
        <strain evidence="2">CG10_big_fil_rev_8_21_14_0_10_48_11</strain>
    </source>
</reference>
<dbReference type="AlphaFoldDB" id="A0A2M8LDI5"/>
<dbReference type="SUPFAM" id="SSF51735">
    <property type="entry name" value="NAD(P)-binding Rossmann-fold domains"/>
    <property type="match status" value="1"/>
</dbReference>
<dbReference type="PANTHER" id="PTHR43245:SF13">
    <property type="entry name" value="UDP-D-APIOSE_UDP-D-XYLOSE SYNTHASE 2"/>
    <property type="match status" value="1"/>
</dbReference>
<dbReference type="InterPro" id="IPR050177">
    <property type="entry name" value="Lipid_A_modif_metabolic_enz"/>
</dbReference>
<evidence type="ECO:0000313" key="3">
    <source>
        <dbReference type="Proteomes" id="UP000231152"/>
    </source>
</evidence>
<dbReference type="InterPro" id="IPR036291">
    <property type="entry name" value="NAD(P)-bd_dom_sf"/>
</dbReference>
<evidence type="ECO:0000259" key="1">
    <source>
        <dbReference type="Pfam" id="PF01370"/>
    </source>
</evidence>
<protein>
    <recommendedName>
        <fullName evidence="1">NAD-dependent epimerase/dehydratase domain-containing protein</fullName>
    </recommendedName>
</protein>
<sequence length="310" mass="33817">MKALVTGGAGFIGSHLVDALLDRDDTVIVLDNFSSGKEENLAAHKNNNRLVVVRGDLNDDLSPIFETHSFEVVFHLAAIPRVQFSIKHPAEAHRANVDGTVNILEHCRRFNVPRFVFSSSSSLYGNQPTMPLVETMTPNPMSPYALHKLVGEQYCRLYAQLYQTETIALRYFNVFGPRMDPNGEYACLIPKFAARYLGNEQPVINGDGEQTRDFTFVSTIVAANIAAGTTSNKEVLGSAVNVGTGTETSVNDVAAMLKKLTGSSLEPKNGPAVIEPKNTRADTDRLLSLLKVKPTVTLEAGVQKTIDALR</sequence>
<comment type="caution">
    <text evidence="2">The sequence shown here is derived from an EMBL/GenBank/DDBJ whole genome shotgun (WGS) entry which is preliminary data.</text>
</comment>
<evidence type="ECO:0000313" key="2">
    <source>
        <dbReference type="EMBL" id="PJE75502.1"/>
    </source>
</evidence>
<dbReference type="InterPro" id="IPR001509">
    <property type="entry name" value="Epimerase_deHydtase"/>
</dbReference>
<dbReference type="PANTHER" id="PTHR43245">
    <property type="entry name" value="BIFUNCTIONAL POLYMYXIN RESISTANCE PROTEIN ARNA"/>
    <property type="match status" value="1"/>
</dbReference>
<dbReference type="Pfam" id="PF01370">
    <property type="entry name" value="Epimerase"/>
    <property type="match status" value="1"/>
</dbReference>
<organism evidence="2 3">
    <name type="scientific">Candidatus Uhrbacteria bacterium CG10_big_fil_rev_8_21_14_0_10_48_11</name>
    <dbReference type="NCBI Taxonomy" id="1975037"/>
    <lineage>
        <taxon>Bacteria</taxon>
        <taxon>Candidatus Uhriibacteriota</taxon>
    </lineage>
</organism>
<name>A0A2M8LDI5_9BACT</name>